<reference evidence="3" key="1">
    <citation type="journal article" date="2020" name="Nat. Commun.">
        <title>Genome assembly of wild tea tree DASZ reveals pedigree and selection history of tea varieties.</title>
        <authorList>
            <person name="Zhang W."/>
            <person name="Zhang Y."/>
            <person name="Qiu H."/>
            <person name="Guo Y."/>
            <person name="Wan H."/>
            <person name="Zhang X."/>
            <person name="Scossa F."/>
            <person name="Alseekh S."/>
            <person name="Zhang Q."/>
            <person name="Wang P."/>
            <person name="Xu L."/>
            <person name="Schmidt M.H."/>
            <person name="Jia X."/>
            <person name="Li D."/>
            <person name="Zhu A."/>
            <person name="Guo F."/>
            <person name="Chen W."/>
            <person name="Ni D."/>
            <person name="Usadel B."/>
            <person name="Fernie A.R."/>
            <person name="Wen W."/>
        </authorList>
    </citation>
    <scope>NUCLEOTIDE SEQUENCE [LARGE SCALE GENOMIC DNA]</scope>
    <source>
        <strain evidence="3">cv. G240</strain>
    </source>
</reference>
<evidence type="ECO:0008006" key="4">
    <source>
        <dbReference type="Google" id="ProtNLM"/>
    </source>
</evidence>
<feature type="non-terminal residue" evidence="2">
    <location>
        <position position="188"/>
    </location>
</feature>
<dbReference type="GO" id="GO:0046872">
    <property type="term" value="F:metal ion binding"/>
    <property type="evidence" value="ECO:0007669"/>
    <property type="project" value="InterPro"/>
</dbReference>
<dbReference type="GO" id="GO:0016020">
    <property type="term" value="C:membrane"/>
    <property type="evidence" value="ECO:0007669"/>
    <property type="project" value="UniProtKB-SubCell"/>
</dbReference>
<evidence type="ECO:0000313" key="3">
    <source>
        <dbReference type="Proteomes" id="UP000593564"/>
    </source>
</evidence>
<comment type="caution">
    <text evidence="2">The sequence shown here is derived from an EMBL/GenBank/DDBJ whole genome shotgun (WGS) entry which is preliminary data.</text>
</comment>
<dbReference type="CDD" id="cd00371">
    <property type="entry name" value="HMA"/>
    <property type="match status" value="1"/>
</dbReference>
<reference evidence="2 3" key="2">
    <citation type="submission" date="2020-07" db="EMBL/GenBank/DDBJ databases">
        <title>Genome assembly of wild tea tree DASZ reveals pedigree and selection history of tea varieties.</title>
        <authorList>
            <person name="Zhang W."/>
        </authorList>
    </citation>
    <scope>NUCLEOTIDE SEQUENCE [LARGE SCALE GENOMIC DNA]</scope>
    <source>
        <strain evidence="3">cv. G240</strain>
        <tissue evidence="2">Leaf</tissue>
    </source>
</reference>
<dbReference type="GO" id="GO:0009626">
    <property type="term" value="P:plant-type hypersensitive response"/>
    <property type="evidence" value="ECO:0007669"/>
    <property type="project" value="UniProtKB-KW"/>
</dbReference>
<name>A0A7J7H8P4_CAMSI</name>
<dbReference type="InterPro" id="IPR006121">
    <property type="entry name" value="HMA_dom"/>
</dbReference>
<dbReference type="EMBL" id="JACBKZ010000006">
    <property type="protein sequence ID" value="KAF5948194.1"/>
    <property type="molecule type" value="Genomic_DNA"/>
</dbReference>
<sequence length="188" mass="21291">VTAAKRPKNSALEVDLDFEHNVRPALVITETVIFWVRSLGCDMGKLSLGRVLDCLCLSSNSRSCFYINSLENQDEFESKPLVGSEGGNLVNLKDYVWLLRNFVSIEMKTQETWETCLTLVLRVSMHCNGCSSKVERHISKMKVELDHTIKVFNREESLNERLLPNQILEGLDTDIETGRECANAGRLI</sequence>
<protein>
    <recommendedName>
        <fullName evidence="4">HMA domain-containing protein</fullName>
    </recommendedName>
</protein>
<dbReference type="SUPFAM" id="SSF55008">
    <property type="entry name" value="HMA, heavy metal-associated domain"/>
    <property type="match status" value="1"/>
</dbReference>
<dbReference type="InterPro" id="IPR036163">
    <property type="entry name" value="HMA_dom_sf"/>
</dbReference>
<keyword evidence="3" id="KW-1185">Reference proteome</keyword>
<organism evidence="2 3">
    <name type="scientific">Camellia sinensis</name>
    <name type="common">Tea plant</name>
    <name type="synonym">Thea sinensis</name>
    <dbReference type="NCBI Taxonomy" id="4442"/>
    <lineage>
        <taxon>Eukaryota</taxon>
        <taxon>Viridiplantae</taxon>
        <taxon>Streptophyta</taxon>
        <taxon>Embryophyta</taxon>
        <taxon>Tracheophyta</taxon>
        <taxon>Spermatophyta</taxon>
        <taxon>Magnoliopsida</taxon>
        <taxon>eudicotyledons</taxon>
        <taxon>Gunneridae</taxon>
        <taxon>Pentapetalae</taxon>
        <taxon>asterids</taxon>
        <taxon>Ericales</taxon>
        <taxon>Theaceae</taxon>
        <taxon>Camellia</taxon>
    </lineage>
</organism>
<comment type="subcellular location">
    <subcellularLocation>
        <location evidence="1">Membrane</location>
        <topology evidence="1">Peripheral membrane protein</topology>
    </subcellularLocation>
</comment>
<evidence type="ECO:0000313" key="2">
    <source>
        <dbReference type="EMBL" id="KAF5948194.1"/>
    </source>
</evidence>
<accession>A0A7J7H8P4</accession>
<evidence type="ECO:0000256" key="1">
    <source>
        <dbReference type="ARBA" id="ARBA00004170"/>
    </source>
</evidence>
<dbReference type="AlphaFoldDB" id="A0A7J7H8P4"/>
<dbReference type="Proteomes" id="UP000593564">
    <property type="component" value="Unassembled WGS sequence"/>
</dbReference>
<proteinExistence type="predicted"/>
<gene>
    <name evidence="2" type="ORF">HYC85_014151</name>
</gene>
<dbReference type="Gene3D" id="3.30.70.100">
    <property type="match status" value="1"/>
</dbReference>